<dbReference type="EMBL" id="LKMD01000101">
    <property type="protein sequence ID" value="PIA99850.1"/>
    <property type="molecule type" value="Genomic_DNA"/>
</dbReference>
<keyword evidence="5" id="KW-1185">Reference proteome</keyword>
<feature type="compositionally biased region" description="Basic and acidic residues" evidence="1">
    <location>
        <begin position="571"/>
        <end position="646"/>
    </location>
</feature>
<feature type="compositionally biased region" description="Low complexity" evidence="1">
    <location>
        <begin position="733"/>
        <end position="752"/>
    </location>
</feature>
<dbReference type="EMBL" id="CP134186">
    <property type="protein sequence ID" value="WPA99531.1"/>
    <property type="molecule type" value="Genomic_DNA"/>
</dbReference>
<feature type="compositionally biased region" description="Polar residues" evidence="1">
    <location>
        <begin position="487"/>
        <end position="497"/>
    </location>
</feature>
<feature type="compositionally biased region" description="Low complexity" evidence="1">
    <location>
        <begin position="265"/>
        <end position="275"/>
    </location>
</feature>
<reference evidence="3 5" key="2">
    <citation type="submission" date="2023-09" db="EMBL/GenBank/DDBJ databases">
        <title>Complete-Gapless Cercospora beticola genome.</title>
        <authorList>
            <person name="Wyatt N.A."/>
            <person name="Spanner R.E."/>
            <person name="Bolton M.D."/>
        </authorList>
    </citation>
    <scope>NUCLEOTIDE SEQUENCE [LARGE SCALE GENOMIC DNA]</scope>
    <source>
        <strain evidence="3">Cb09-40</strain>
    </source>
</reference>
<evidence type="ECO:0000313" key="3">
    <source>
        <dbReference type="EMBL" id="WPA99531.1"/>
    </source>
</evidence>
<dbReference type="AlphaFoldDB" id="A0A2G5I4Z6"/>
<feature type="compositionally biased region" description="Low complexity" evidence="1">
    <location>
        <begin position="789"/>
        <end position="837"/>
    </location>
</feature>
<feature type="compositionally biased region" description="Polar residues" evidence="1">
    <location>
        <begin position="276"/>
        <end position="293"/>
    </location>
</feature>
<feature type="compositionally biased region" description="Polar residues" evidence="1">
    <location>
        <begin position="506"/>
        <end position="520"/>
    </location>
</feature>
<feature type="compositionally biased region" description="Polar residues" evidence="1">
    <location>
        <begin position="162"/>
        <end position="185"/>
    </location>
</feature>
<feature type="compositionally biased region" description="Low complexity" evidence="1">
    <location>
        <begin position="138"/>
        <end position="154"/>
    </location>
</feature>
<feature type="compositionally biased region" description="Low complexity" evidence="1">
    <location>
        <begin position="905"/>
        <end position="918"/>
    </location>
</feature>
<feature type="compositionally biased region" description="Low complexity" evidence="1">
    <location>
        <begin position="929"/>
        <end position="941"/>
    </location>
</feature>
<proteinExistence type="predicted"/>
<feature type="region of interest" description="Disordered" evidence="1">
    <location>
        <begin position="1"/>
        <end position="395"/>
    </location>
</feature>
<dbReference type="Proteomes" id="UP000230605">
    <property type="component" value="Chromosome 3"/>
</dbReference>
<feature type="compositionally biased region" description="Low complexity" evidence="1">
    <location>
        <begin position="687"/>
        <end position="704"/>
    </location>
</feature>
<feature type="compositionally biased region" description="Basic and acidic residues" evidence="1">
    <location>
        <begin position="716"/>
        <end position="726"/>
    </location>
</feature>
<gene>
    <name evidence="2" type="ORF">CB0940_02395</name>
    <name evidence="3" type="ORF">RHO25_004149</name>
</gene>
<feature type="compositionally biased region" description="Basic and acidic residues" evidence="1">
    <location>
        <begin position="943"/>
        <end position="955"/>
    </location>
</feature>
<protein>
    <submittedName>
        <fullName evidence="2">Uncharacterized protein</fullName>
    </submittedName>
</protein>
<organism evidence="2 4">
    <name type="scientific">Cercospora beticola</name>
    <name type="common">Sugarbeet leaf spot fungus</name>
    <dbReference type="NCBI Taxonomy" id="122368"/>
    <lineage>
        <taxon>Eukaryota</taxon>
        <taxon>Fungi</taxon>
        <taxon>Dikarya</taxon>
        <taxon>Ascomycota</taxon>
        <taxon>Pezizomycotina</taxon>
        <taxon>Dothideomycetes</taxon>
        <taxon>Dothideomycetidae</taxon>
        <taxon>Mycosphaerellales</taxon>
        <taxon>Mycosphaerellaceae</taxon>
        <taxon>Cercospora</taxon>
    </lineage>
</organism>
<feature type="compositionally biased region" description="Low complexity" evidence="1">
    <location>
        <begin position="230"/>
        <end position="244"/>
    </location>
</feature>
<name>A0A2G5I4Z6_CERBT</name>
<feature type="compositionally biased region" description="Basic and acidic residues" evidence="1">
    <location>
        <begin position="190"/>
        <end position="212"/>
    </location>
</feature>
<feature type="region of interest" description="Disordered" evidence="1">
    <location>
        <begin position="547"/>
        <end position="969"/>
    </location>
</feature>
<feature type="compositionally biased region" description="Basic and acidic residues" evidence="1">
    <location>
        <begin position="843"/>
        <end position="858"/>
    </location>
</feature>
<accession>A0A2G5I4Z6</accession>
<dbReference type="OrthoDB" id="3649790at2759"/>
<feature type="compositionally biased region" description="Polar residues" evidence="1">
    <location>
        <begin position="75"/>
        <end position="101"/>
    </location>
</feature>
<sequence>MDKLKKVFSPGSSKDDEILYGSEETRLQNAPENEAKKDTSTLYPVEGQQTEQGEKGGVLRQILNPGGKKYDEQAMGTTATTEQPGSSKLQTDTQQRESPAYTTTTTTGQGASTGDSYTGASNTQSNLTPADPKTAQEAAVAGGDLSAGGAAATAYSRRDNETTGVSQTDGLADNRTGTQAAQDQSGAHGPGRDAGEANFANREHDNDPDKGKTILAATGTTSQSRPLGESDSSGLGGQTSSLGDNTSKGVAAQDFESTSGGYGTGSTRTGGITDSADTTFTGGQSTTESSNLGRNAGIAGGLAAAGAGGAAYAASRDNNNSNTFSSTDNSQSLGDRSHPLTSGAGHGHINPVAAPEASLRETTSQSAPRDSQLSSSHAGVLGSSEPATGVAAGGIRNDEGVTQLNKAPADVQGATFLDRSFYVGKSGDTVDHGPNVAGQFLGAETTSTGASLPATAAAGAGVGAIGAGSALGGHSSSTTGTAASPGIQTTTNTTERVSASARHGSISGTNHNPDSSTTHTSGRDAAIAGGAGAAGVAGAGAAYAATRDSDPTTHAAYGADDPNKHNKLHKPSPEDKKLEKEHAKEEKHHQKEVEKQQRELEKEQEKKQRELEKQHEKDEKERRHAAEKAEKKHEKELEKEEKDKKPGLISRILHRNKDDKDDETKEATALKENKDNGPLDHPLITPAGTTAVVGGAGAAGAYAGRDSAPGQTREATGLKENKDNGPLDHPLITAAGTTTAAGGAGAAGAYATRDTAPGESGNLTGQRQHDVEPALSGNNNTIGGPGAVSTTTSQPTTTLPRDDTTATSSPSGAQYAAASGGALGAAAGAGALASASGTGNTTSDRDAGLTGQRQHDVEPLLSGNNNAIGSTTTTTTTTTTSSSQPQADPKQYSSRFSEDTGAGGASAAAAAPVLVVGGSTTTGDYSRVGASGDSATGTTSSHKPGEGLTGRRQDDVDPYISGGGFSTSK</sequence>
<evidence type="ECO:0000313" key="2">
    <source>
        <dbReference type="EMBL" id="PIA99850.1"/>
    </source>
</evidence>
<feature type="compositionally biased region" description="Low complexity" evidence="1">
    <location>
        <begin position="870"/>
        <end position="883"/>
    </location>
</feature>
<feature type="compositionally biased region" description="Polar residues" evidence="1">
    <location>
        <begin position="108"/>
        <end position="128"/>
    </location>
</feature>
<evidence type="ECO:0000313" key="4">
    <source>
        <dbReference type="Proteomes" id="UP000230605"/>
    </source>
</evidence>
<feature type="compositionally biased region" description="Polar residues" evidence="1">
    <location>
        <begin position="360"/>
        <end position="377"/>
    </location>
</feature>
<feature type="compositionally biased region" description="Basic and acidic residues" evidence="1">
    <location>
        <begin position="655"/>
        <end position="678"/>
    </location>
</feature>
<feature type="compositionally biased region" description="Low complexity" evidence="1">
    <location>
        <begin position="301"/>
        <end position="330"/>
    </location>
</feature>
<evidence type="ECO:0000313" key="5">
    <source>
        <dbReference type="Proteomes" id="UP001302367"/>
    </source>
</evidence>
<feature type="region of interest" description="Disordered" evidence="1">
    <location>
        <begin position="471"/>
        <end position="526"/>
    </location>
</feature>
<dbReference type="Proteomes" id="UP001302367">
    <property type="component" value="Chromosome 3"/>
</dbReference>
<feature type="compositionally biased region" description="Low complexity" evidence="1">
    <location>
        <begin position="472"/>
        <end position="486"/>
    </location>
</feature>
<evidence type="ECO:0000256" key="1">
    <source>
        <dbReference type="SAM" id="MobiDB-lite"/>
    </source>
</evidence>
<reference evidence="2 4" key="1">
    <citation type="submission" date="2015-10" db="EMBL/GenBank/DDBJ databases">
        <title>The cercosporin biosynthetic gene cluster was horizontally transferred to several fungal lineages and shown to be expanded in Cercospora beticola based on microsynteny with recipient genomes.</title>
        <authorList>
            <person name="De Jonge R."/>
            <person name="Ebert M.K."/>
            <person name="Suttle J.C."/>
            <person name="Jurick Ii W.M."/>
            <person name="Secor G.A."/>
            <person name="Thomma B.P."/>
            <person name="Van De Peer Y."/>
            <person name="Bolton M.D."/>
        </authorList>
    </citation>
    <scope>NUCLEOTIDE SEQUENCE [LARGE SCALE GENOMIC DNA]</scope>
    <source>
        <strain evidence="2 4">09-40</strain>
    </source>
</reference>
<dbReference type="CDD" id="cd22249">
    <property type="entry name" value="UDM1_RNF168_RNF169-like"/>
    <property type="match status" value="1"/>
</dbReference>